<name>A0A379HK58_9HYPH</name>
<feature type="compositionally biased region" description="Low complexity" evidence="1">
    <location>
        <begin position="155"/>
        <end position="166"/>
    </location>
</feature>
<dbReference type="Proteomes" id="UP000255000">
    <property type="component" value="Unassembled WGS sequence"/>
</dbReference>
<dbReference type="AlphaFoldDB" id="A0A379HK58"/>
<dbReference type="InterPro" id="IPR041436">
    <property type="entry name" value="RNAse_A_bac"/>
</dbReference>
<sequence length="569" mass="58720">MNAGVSYNFTSGQFGANAGVNAAQGSQSRAWVETPSGIVTDRDLTVTVGGHTQVTGGVIGSRSGELALETETLGTQDLALHETNRHVSGGVNVSVGVSKEGDVTPGGSLEGAYANAEREGIAKATIGQGTIVVRDGDGNGVTAAKLRAEADAAEASGGSATAAALREQADAEEASDKSATDTQLASLNRDLDTVIEVTRETEEGFDLYVSDTSVKAVKETVEKALEPGGFVDKYLLGKDLTDEEKENIRTGLAALGAGGRLGGCSTREGRSGFNPFDWLITPAYAFPIHCAIYLADGSRLELGTKAYEECKDAIYAYLNGLSGEERAAIVASAGFGMGSGSVGPTADSILQYGWLLTAIEQLDGQARGELFDAYMNGRADGTNFSEQMIAERWAVWHNSDLTLAEKWAGIEATGLDLNTVVAMAMLGGVVGRVGGKGAANSPIVPGGGLQAHEAAGGHLISRHVGKSDADLGARLSSQPNITAASSFPDRVTAERAVSSALDANAANISQFLNGSSGRLVINHNVGSSVGNVMSRGSTTSAQSSNVRVVLQRDPTMPTGYRIITGFPVP</sequence>
<accession>A0A379HK58</accession>
<gene>
    <name evidence="3" type="ORF">NCTC13350_04304</name>
</gene>
<dbReference type="CDD" id="cd20684">
    <property type="entry name" value="CdiA-CT_Yk_RNaseA-like"/>
    <property type="match status" value="1"/>
</dbReference>
<dbReference type="Pfam" id="PF18431">
    <property type="entry name" value="RNAse_A_bac"/>
    <property type="match status" value="1"/>
</dbReference>
<feature type="domain" description="Bacterial CdiA-CT RNAse A" evidence="2">
    <location>
        <begin position="457"/>
        <end position="567"/>
    </location>
</feature>
<evidence type="ECO:0000256" key="1">
    <source>
        <dbReference type="SAM" id="MobiDB-lite"/>
    </source>
</evidence>
<reference evidence="3 4" key="1">
    <citation type="submission" date="2018-06" db="EMBL/GenBank/DDBJ databases">
        <authorList>
            <consortium name="Pathogen Informatics"/>
            <person name="Doyle S."/>
        </authorList>
    </citation>
    <scope>NUCLEOTIDE SEQUENCE [LARGE SCALE GENOMIC DNA]</scope>
    <source>
        <strain evidence="3 4">NCTC13350</strain>
    </source>
</reference>
<organism evidence="3 4">
    <name type="scientific">Pannonibacter phragmitetus</name>
    <dbReference type="NCBI Taxonomy" id="121719"/>
    <lineage>
        <taxon>Bacteria</taxon>
        <taxon>Pseudomonadati</taxon>
        <taxon>Pseudomonadota</taxon>
        <taxon>Alphaproteobacteria</taxon>
        <taxon>Hyphomicrobiales</taxon>
        <taxon>Stappiaceae</taxon>
        <taxon>Pannonibacter</taxon>
    </lineage>
</organism>
<dbReference type="RefSeq" id="WP_019965417.1">
    <property type="nucleotide sequence ID" value="NZ_UGSK01000002.1"/>
</dbReference>
<protein>
    <recommendedName>
        <fullName evidence="2">Bacterial CdiA-CT RNAse A domain-containing protein</fullName>
    </recommendedName>
</protein>
<evidence type="ECO:0000313" key="4">
    <source>
        <dbReference type="Proteomes" id="UP000255000"/>
    </source>
</evidence>
<proteinExistence type="predicted"/>
<dbReference type="EMBL" id="UGSK01000002">
    <property type="protein sequence ID" value="SUC82811.1"/>
    <property type="molecule type" value="Genomic_DNA"/>
</dbReference>
<dbReference type="OrthoDB" id="2664633at2"/>
<feature type="region of interest" description="Disordered" evidence="1">
    <location>
        <begin position="155"/>
        <end position="182"/>
    </location>
</feature>
<evidence type="ECO:0000259" key="2">
    <source>
        <dbReference type="Pfam" id="PF18431"/>
    </source>
</evidence>
<evidence type="ECO:0000313" key="3">
    <source>
        <dbReference type="EMBL" id="SUC82811.1"/>
    </source>
</evidence>